<evidence type="ECO:0000256" key="3">
    <source>
        <dbReference type="ARBA" id="ARBA00023163"/>
    </source>
</evidence>
<evidence type="ECO:0000313" key="6">
    <source>
        <dbReference type="EMBL" id="KAJ9153135.1"/>
    </source>
</evidence>
<comment type="subcellular location">
    <subcellularLocation>
        <location evidence="1">Nucleus</location>
    </subcellularLocation>
</comment>
<evidence type="ECO:0000313" key="7">
    <source>
        <dbReference type="Proteomes" id="UP001174677"/>
    </source>
</evidence>
<keyword evidence="3" id="KW-0804">Transcription</keyword>
<dbReference type="EMBL" id="JARPOI010000015">
    <property type="protein sequence ID" value="KAJ9153135.1"/>
    <property type="molecule type" value="Genomic_DNA"/>
</dbReference>
<dbReference type="EMBL" id="JARPOI010000015">
    <property type="protein sequence ID" value="KAJ9153134.1"/>
    <property type="molecule type" value="Genomic_DNA"/>
</dbReference>
<dbReference type="Proteomes" id="UP001174677">
    <property type="component" value="Chromosome 15"/>
</dbReference>
<evidence type="ECO:0008006" key="8">
    <source>
        <dbReference type="Google" id="ProtNLM"/>
    </source>
</evidence>
<reference evidence="6 7" key="1">
    <citation type="journal article" date="2023" name="Plant Biotechnol. J.">
        <title>Chromosome-level wild Hevea brasiliensis genome provides new tools for genomic-assisted breeding and valuable loci to elevate rubber yield.</title>
        <authorList>
            <person name="Cheng H."/>
            <person name="Song X."/>
            <person name="Hu Y."/>
            <person name="Wu T."/>
            <person name="Yang Q."/>
            <person name="An Z."/>
            <person name="Feng S."/>
            <person name="Deng Z."/>
            <person name="Wu W."/>
            <person name="Zeng X."/>
            <person name="Tu M."/>
            <person name="Wang X."/>
            <person name="Huang H."/>
        </authorList>
    </citation>
    <scope>NUCLEOTIDE SEQUENCE [LARGE SCALE GENOMIC DNA]</scope>
    <source>
        <strain evidence="6">MT/VB/25A 57/8</strain>
    </source>
</reference>
<feature type="compositionally biased region" description="Basic residues" evidence="5">
    <location>
        <begin position="170"/>
        <end position="180"/>
    </location>
</feature>
<keyword evidence="2" id="KW-0805">Transcription regulation</keyword>
<organism evidence="6 7">
    <name type="scientific">Hevea brasiliensis</name>
    <name type="common">Para rubber tree</name>
    <name type="synonym">Siphonia brasiliensis</name>
    <dbReference type="NCBI Taxonomy" id="3981"/>
    <lineage>
        <taxon>Eukaryota</taxon>
        <taxon>Viridiplantae</taxon>
        <taxon>Streptophyta</taxon>
        <taxon>Embryophyta</taxon>
        <taxon>Tracheophyta</taxon>
        <taxon>Spermatophyta</taxon>
        <taxon>Magnoliopsida</taxon>
        <taxon>eudicotyledons</taxon>
        <taxon>Gunneridae</taxon>
        <taxon>Pentapetalae</taxon>
        <taxon>rosids</taxon>
        <taxon>fabids</taxon>
        <taxon>Malpighiales</taxon>
        <taxon>Euphorbiaceae</taxon>
        <taxon>Crotonoideae</taxon>
        <taxon>Micrandreae</taxon>
        <taxon>Hevea</taxon>
    </lineage>
</organism>
<protein>
    <recommendedName>
        <fullName evidence="8">Mediator of RNA polymerase II transcription subunit 19</fullName>
    </recommendedName>
</protein>
<gene>
    <name evidence="6" type="ORF">P3X46_026611</name>
</gene>
<dbReference type="PANTHER" id="PTHR22536:SF3">
    <property type="entry name" value="MEDIATOR OF RNA POLYMERASE II TRANSCRIPTION SUBUNIT 19B"/>
    <property type="match status" value="1"/>
</dbReference>
<evidence type="ECO:0000256" key="4">
    <source>
        <dbReference type="ARBA" id="ARBA00023242"/>
    </source>
</evidence>
<evidence type="ECO:0000256" key="1">
    <source>
        <dbReference type="ARBA" id="ARBA00004123"/>
    </source>
</evidence>
<evidence type="ECO:0000256" key="5">
    <source>
        <dbReference type="SAM" id="MobiDB-lite"/>
    </source>
</evidence>
<accession>A0ABQ9KX68</accession>
<name>A0ABQ9KX68_HEVBR</name>
<evidence type="ECO:0000256" key="2">
    <source>
        <dbReference type="ARBA" id="ARBA00023015"/>
    </source>
</evidence>
<keyword evidence="4" id="KW-0539">Nucleus</keyword>
<feature type="region of interest" description="Disordered" evidence="5">
    <location>
        <begin position="106"/>
        <end position="180"/>
    </location>
</feature>
<sequence>MDVEGKKFGGGPRELGGAVDLINQYKLWPHHELFCKRSLPLSISETHYLQNVVGDTQIRKGEGMELDQLFHNASYLRERNACIHPFDLGVLAEAFHMRKTTPVDLPSAERGIPTAIMKSRSKFTKDKEMTHKKHKDKDQNKHKHCKEDGSNNKDRKRSGTVPGLENLKKQRDKRRRCNGL</sequence>
<proteinExistence type="predicted"/>
<feature type="compositionally biased region" description="Basic residues" evidence="5">
    <location>
        <begin position="130"/>
        <end position="144"/>
    </location>
</feature>
<keyword evidence="7" id="KW-1185">Reference proteome</keyword>
<dbReference type="InterPro" id="IPR019403">
    <property type="entry name" value="Mediator_Med19_met"/>
</dbReference>
<dbReference type="PANTHER" id="PTHR22536">
    <property type="entry name" value="LUNG CANCER METASTASIS-RELATED LCMR1 PROTEIN"/>
    <property type="match status" value="1"/>
</dbReference>
<comment type="caution">
    <text evidence="6">The sequence shown here is derived from an EMBL/GenBank/DDBJ whole genome shotgun (WGS) entry which is preliminary data.</text>
</comment>